<accession>A0A9W8WCR1</accession>
<proteinExistence type="predicted"/>
<name>A0A9W8WCR1_9HYPO</name>
<dbReference type="AlphaFoldDB" id="A0A9W8WCR1"/>
<reference evidence="1" key="1">
    <citation type="submission" date="2022-10" db="EMBL/GenBank/DDBJ databases">
        <title>Tapping the CABI collections for fungal endophytes: first genome assemblies for Collariella, Neodidymelliopsis, Ascochyta clinopodiicola, Didymella pomorum, Didymosphaeria variabile, Neocosmospora piperis and Neocucurbitaria cava.</title>
        <authorList>
            <person name="Hill R."/>
        </authorList>
    </citation>
    <scope>NUCLEOTIDE SEQUENCE</scope>
    <source>
        <strain evidence="1">IMI 366586</strain>
    </source>
</reference>
<organism evidence="1 2">
    <name type="scientific">Fusarium piperis</name>
    <dbReference type="NCBI Taxonomy" id="1435070"/>
    <lineage>
        <taxon>Eukaryota</taxon>
        <taxon>Fungi</taxon>
        <taxon>Dikarya</taxon>
        <taxon>Ascomycota</taxon>
        <taxon>Pezizomycotina</taxon>
        <taxon>Sordariomycetes</taxon>
        <taxon>Hypocreomycetidae</taxon>
        <taxon>Hypocreales</taxon>
        <taxon>Nectriaceae</taxon>
        <taxon>Fusarium</taxon>
        <taxon>Fusarium solani species complex</taxon>
    </lineage>
</organism>
<dbReference type="PANTHER" id="PTHR33112:SF9">
    <property type="entry name" value="HETEROKARYON INCOMPATIBILITY DOMAIN-CONTAINING PROTEIN"/>
    <property type="match status" value="1"/>
</dbReference>
<keyword evidence="2" id="KW-1185">Reference proteome</keyword>
<dbReference type="PANTHER" id="PTHR33112">
    <property type="entry name" value="DOMAIN PROTEIN, PUTATIVE-RELATED"/>
    <property type="match status" value="1"/>
</dbReference>
<dbReference type="OrthoDB" id="5125733at2759"/>
<comment type="caution">
    <text evidence="1">The sequence shown here is derived from an EMBL/GenBank/DDBJ whole genome shotgun (WGS) entry which is preliminary data.</text>
</comment>
<evidence type="ECO:0000313" key="1">
    <source>
        <dbReference type="EMBL" id="KAJ4320256.1"/>
    </source>
</evidence>
<dbReference type="Proteomes" id="UP001140502">
    <property type="component" value="Unassembled WGS sequence"/>
</dbReference>
<sequence length="160" mass="18567">MPLAIQDAIIDDPVPWLEDASQMDQIYLHSLFTISALEPPSCKPRFLGKQRYGDPEWQRRFVADLPPGHDEVLLEIFVVRPTIDAYDNMSKKWSLDKRGWCLQESLLSSRRLCFTGDEMIWECLCRKICECGHILWRPQPLQFQQLATFLKAGCLKAKVN</sequence>
<gene>
    <name evidence="1" type="ORF">N0V84_005954</name>
</gene>
<evidence type="ECO:0000313" key="2">
    <source>
        <dbReference type="Proteomes" id="UP001140502"/>
    </source>
</evidence>
<protein>
    <submittedName>
        <fullName evidence="1">Uncharacterized protein</fullName>
    </submittedName>
</protein>
<dbReference type="EMBL" id="JAPEUR010000111">
    <property type="protein sequence ID" value="KAJ4320256.1"/>
    <property type="molecule type" value="Genomic_DNA"/>
</dbReference>